<evidence type="ECO:0000313" key="2">
    <source>
        <dbReference type="Proteomes" id="UP001281147"/>
    </source>
</evidence>
<dbReference type="EMBL" id="JAUTXU010000235">
    <property type="protein sequence ID" value="KAK3696852.1"/>
    <property type="molecule type" value="Genomic_DNA"/>
</dbReference>
<sequence length="889" mass="100161">MPHLFSFTSHESEDAIQETGEEMPQKQPRRPSLLKNLGSLWKRHHESREVASCPQTAPPEQPQSDDYFRTRRSSLPDNGVQRRALPSLPRPQTFRRQESERREKLLEVPPSPTERRAVSVDRRRGLSASAARRPLSPKPFAIPSLSAPEITNPDQHPNIGNRDVESSNDNVPKRNPPELSPLQIPDRLECATNEGDDEDDDLDHGSLQDEYDRCWILNLSMHFRDKSNREKFFVTYAEESTKWRRITISLDYRNAPPGSLEADLSTLHYQRDKSFRIYEAIRESLPDIQYYNTVTNLKLETTPEDGQLHVHVREDANEIIQYPSIDLFRHVRARKYRDSDLEFMSHLSGFVYKVRAGGGVVIKKEIPGPDTVDEFLYEVNALDSLLDAQHVVQLEGLVTDDSGSVVKGLLISYASQGALVDMLFDSRSTADLPWHRREKWAKQIVQGLSDIHEAGFVQGDFTLSNIVIDENDNAIIIDINRRGCPVGWEPPELGRLIDSGQRIGMCIGVKTDIFQLGMVLWALAEIVDEPERVERPLPPMVDEVPSYFRRMVESCLCERPQGRPSAIRLLREFPATAGRSPSAGRPSVDFADDLRLSDHSVSTHRSDKEYIDPDLAVTIEDVNVRSRKRERNPSPVLSDRVAYFVPQDPDSNPASTSYRFESSGSWIVGRRGRSPVSSRRRRSSPFARTASNSSATSVSRSPPSRSRPRCGSDSSENERTEKSPVTAPCATEIDRTDFGAPPLDVSIEEKPLRPLQARRVTAVQDEGSARESPFLHTDSGFDEQMIEELELAAKEDPPFQDFWSAENIGEGCFAESLAAPAPPGSPQKPVALLDYQLPKSLETQQQNDTSTTTSGHEDERMSPIATTSGYEDERVTCLTESEHHETRQT</sequence>
<evidence type="ECO:0000313" key="1">
    <source>
        <dbReference type="EMBL" id="KAK3696852.1"/>
    </source>
</evidence>
<protein>
    <submittedName>
        <fullName evidence="1">Uncharacterized protein</fullName>
    </submittedName>
</protein>
<keyword evidence="2" id="KW-1185">Reference proteome</keyword>
<accession>A0ACC3MIY7</accession>
<comment type="caution">
    <text evidence="1">The sequence shown here is derived from an EMBL/GenBank/DDBJ whole genome shotgun (WGS) entry which is preliminary data.</text>
</comment>
<organism evidence="1 2">
    <name type="scientific">Vermiconidia calcicola</name>
    <dbReference type="NCBI Taxonomy" id="1690605"/>
    <lineage>
        <taxon>Eukaryota</taxon>
        <taxon>Fungi</taxon>
        <taxon>Dikarya</taxon>
        <taxon>Ascomycota</taxon>
        <taxon>Pezizomycotina</taxon>
        <taxon>Dothideomycetes</taxon>
        <taxon>Dothideomycetidae</taxon>
        <taxon>Mycosphaerellales</taxon>
        <taxon>Extremaceae</taxon>
        <taxon>Vermiconidia</taxon>
    </lineage>
</organism>
<dbReference type="Proteomes" id="UP001281147">
    <property type="component" value="Unassembled WGS sequence"/>
</dbReference>
<reference evidence="1" key="1">
    <citation type="submission" date="2023-07" db="EMBL/GenBank/DDBJ databases">
        <title>Black Yeasts Isolated from many extreme environments.</title>
        <authorList>
            <person name="Coleine C."/>
            <person name="Stajich J.E."/>
            <person name="Selbmann L."/>
        </authorList>
    </citation>
    <scope>NUCLEOTIDE SEQUENCE</scope>
    <source>
        <strain evidence="1">CCFEE 5714</strain>
    </source>
</reference>
<gene>
    <name evidence="1" type="ORF">LTR37_017758</name>
</gene>
<proteinExistence type="predicted"/>
<name>A0ACC3MIY7_9PEZI</name>